<dbReference type="GO" id="GO:0005886">
    <property type="term" value="C:plasma membrane"/>
    <property type="evidence" value="ECO:0007669"/>
    <property type="project" value="UniProtKB-SubCell"/>
</dbReference>
<comment type="caution">
    <text evidence="7">The sequence shown here is derived from an EMBL/GenBank/DDBJ whole genome shotgun (WGS) entry which is preliminary data.</text>
</comment>
<proteinExistence type="predicted"/>
<dbReference type="SUPFAM" id="SSF49899">
    <property type="entry name" value="Concanavalin A-like lectins/glucanases"/>
    <property type="match status" value="1"/>
</dbReference>
<dbReference type="InterPro" id="IPR050546">
    <property type="entry name" value="Glycosyl_Hydrlase_16"/>
</dbReference>
<gene>
    <name evidence="7" type="ORF">MPDQ_002314</name>
</gene>
<keyword evidence="5" id="KW-0732">Signal</keyword>
<accession>A0A507QNE7</accession>
<keyword evidence="3" id="KW-0472">Membrane</keyword>
<dbReference type="EMBL" id="VIFY01000170">
    <property type="protein sequence ID" value="TQB69131.1"/>
    <property type="molecule type" value="Genomic_DNA"/>
</dbReference>
<dbReference type="Pfam" id="PF26113">
    <property type="entry name" value="GH16_XgeA"/>
    <property type="match status" value="1"/>
</dbReference>
<evidence type="ECO:0000256" key="3">
    <source>
        <dbReference type="ARBA" id="ARBA00022622"/>
    </source>
</evidence>
<dbReference type="CDD" id="cd02181">
    <property type="entry name" value="GH16_fungal_Lam16A_glucanase"/>
    <property type="match status" value="1"/>
</dbReference>
<keyword evidence="3" id="KW-0325">Glycoprotein</keyword>
<evidence type="ECO:0000313" key="7">
    <source>
        <dbReference type="EMBL" id="TQB69131.1"/>
    </source>
</evidence>
<dbReference type="GO" id="GO:0004553">
    <property type="term" value="F:hydrolase activity, hydrolyzing O-glycosyl compounds"/>
    <property type="evidence" value="ECO:0007669"/>
    <property type="project" value="InterPro"/>
</dbReference>
<organism evidence="7 8">
    <name type="scientific">Monascus purpureus</name>
    <name type="common">Red mold</name>
    <name type="synonym">Monascus anka</name>
    <dbReference type="NCBI Taxonomy" id="5098"/>
    <lineage>
        <taxon>Eukaryota</taxon>
        <taxon>Fungi</taxon>
        <taxon>Dikarya</taxon>
        <taxon>Ascomycota</taxon>
        <taxon>Pezizomycotina</taxon>
        <taxon>Eurotiomycetes</taxon>
        <taxon>Eurotiomycetidae</taxon>
        <taxon>Eurotiales</taxon>
        <taxon>Aspergillaceae</taxon>
        <taxon>Monascus</taxon>
    </lineage>
</organism>
<feature type="domain" description="GH16" evidence="6">
    <location>
        <begin position="8"/>
        <end position="278"/>
    </location>
</feature>
<evidence type="ECO:0000256" key="1">
    <source>
        <dbReference type="ARBA" id="ARBA00004609"/>
    </source>
</evidence>
<dbReference type="GO" id="GO:0009251">
    <property type="term" value="P:glucan catabolic process"/>
    <property type="evidence" value="ECO:0007669"/>
    <property type="project" value="TreeGrafter"/>
</dbReference>
<sequence>MTVLSRILSASILTLPCLVQAYTLKTDYIGNNADGFFDKFTFWTTDDLTGGYVDYVGKDTAQSQGLISANDGTVYLGVDSRWKATGRGRMSLRLTSTETYNPGTLFVADVAHMPDTCGTWPAFWTTSSSHWPDEGEIDIIENANNAAQNQMSLHVSENQGQCKIAPNPPMKAQKDRWDNCLEEQTGGCDANDNNAKAFGRGFNDNKGGVYAMEWTGDHVHIWFWERQDVPTDNNGPLGQSPNPSTWGTPITAFDSENGTGCDMTKHIKNQRIVINTDLCGRWAEGTWGNGCKQVTGKKTCKEYVRDVPQDFSTAYWTFNSLKVYT</sequence>
<feature type="chain" id="PRO_5021392438" description="GH16 domain-containing protein" evidence="5">
    <location>
        <begin position="22"/>
        <end position="325"/>
    </location>
</feature>
<reference evidence="7 8" key="1">
    <citation type="submission" date="2019-06" db="EMBL/GenBank/DDBJ databases">
        <title>Wine fermentation using esterase from Monascus purpureus.</title>
        <authorList>
            <person name="Geng C."/>
            <person name="Zhang Y."/>
        </authorList>
    </citation>
    <scope>NUCLEOTIDE SEQUENCE [LARGE SCALE GENOMIC DNA]</scope>
    <source>
        <strain evidence="7">HQ1</strain>
    </source>
</reference>
<evidence type="ECO:0000256" key="4">
    <source>
        <dbReference type="ARBA" id="ARBA00023288"/>
    </source>
</evidence>
<evidence type="ECO:0000313" key="8">
    <source>
        <dbReference type="Proteomes" id="UP000319663"/>
    </source>
</evidence>
<dbReference type="OrthoDB" id="192832at2759"/>
<evidence type="ECO:0000259" key="6">
    <source>
        <dbReference type="PROSITE" id="PS51762"/>
    </source>
</evidence>
<dbReference type="InterPro" id="IPR000757">
    <property type="entry name" value="Beta-glucanase-like"/>
</dbReference>
<protein>
    <recommendedName>
        <fullName evidence="6">GH16 domain-containing protein</fullName>
    </recommendedName>
</protein>
<dbReference type="PROSITE" id="PS51762">
    <property type="entry name" value="GH16_2"/>
    <property type="match status" value="1"/>
</dbReference>
<evidence type="ECO:0000256" key="5">
    <source>
        <dbReference type="SAM" id="SignalP"/>
    </source>
</evidence>
<keyword evidence="2" id="KW-1003">Cell membrane</keyword>
<keyword evidence="8" id="KW-1185">Reference proteome</keyword>
<name>A0A507QNE7_MONPU</name>
<keyword evidence="4" id="KW-0449">Lipoprotein</keyword>
<keyword evidence="3" id="KW-0336">GPI-anchor</keyword>
<comment type="subcellular location">
    <subcellularLocation>
        <location evidence="1">Cell membrane</location>
        <topology evidence="1">Lipid-anchor</topology>
        <topology evidence="1">GPI-anchor</topology>
    </subcellularLocation>
</comment>
<dbReference type="InterPro" id="IPR013320">
    <property type="entry name" value="ConA-like_dom_sf"/>
</dbReference>
<dbReference type="GO" id="GO:0098552">
    <property type="term" value="C:side of membrane"/>
    <property type="evidence" value="ECO:0007669"/>
    <property type="project" value="UniProtKB-KW"/>
</dbReference>
<feature type="signal peptide" evidence="5">
    <location>
        <begin position="1"/>
        <end position="21"/>
    </location>
</feature>
<dbReference type="PANTHER" id="PTHR10963:SF24">
    <property type="entry name" value="GLYCOSIDASE C21B10.07-RELATED"/>
    <property type="match status" value="1"/>
</dbReference>
<dbReference type="Gene3D" id="2.60.120.200">
    <property type="match status" value="1"/>
</dbReference>
<evidence type="ECO:0000256" key="2">
    <source>
        <dbReference type="ARBA" id="ARBA00022475"/>
    </source>
</evidence>
<dbReference type="Proteomes" id="UP000319663">
    <property type="component" value="Unassembled WGS sequence"/>
</dbReference>
<dbReference type="AlphaFoldDB" id="A0A507QNE7"/>
<dbReference type="PANTHER" id="PTHR10963">
    <property type="entry name" value="GLYCOSYL HYDROLASE-RELATED"/>
    <property type="match status" value="1"/>
</dbReference>